<reference evidence="1 2" key="1">
    <citation type="journal article" date="2011" name="Proc. Natl. Acad. Sci. U.S.A.">
        <title>Evolutionary erosion of yeast sex chromosomes by mating-type switching accidents.</title>
        <authorList>
            <person name="Gordon J.L."/>
            <person name="Armisen D."/>
            <person name="Proux-Wera E."/>
            <person name="Oheigeartaigh S.S."/>
            <person name="Byrne K.P."/>
            <person name="Wolfe K.H."/>
        </authorList>
    </citation>
    <scope>NUCLEOTIDE SEQUENCE [LARGE SCALE GENOMIC DNA]</scope>
    <source>
        <strain evidence="2">ATCC 22294 / BCRC 22015 / CBS 2517 / CECT 1963 / NBRC 1671 / NRRL Y-8276</strain>
    </source>
</reference>
<dbReference type="STRING" id="1071382.H2AQG0"/>
<accession>H2AQG0</accession>
<dbReference type="EMBL" id="HE650822">
    <property type="protein sequence ID" value="CCF56610.1"/>
    <property type="molecule type" value="Genomic_DNA"/>
</dbReference>
<dbReference type="GO" id="GO:0006412">
    <property type="term" value="P:translation"/>
    <property type="evidence" value="ECO:0007669"/>
    <property type="project" value="InterPro"/>
</dbReference>
<dbReference type="HOGENOM" id="CLU_046293_0_0_1"/>
<dbReference type="KEGG" id="kaf:KAFR_0B03140"/>
<dbReference type="OrthoDB" id="359154at2759"/>
<dbReference type="InParanoid" id="H2AQG0"/>
<dbReference type="Pfam" id="PF22682">
    <property type="entry name" value="Ribosomal_uL24m-like"/>
    <property type="match status" value="1"/>
</dbReference>
<name>H2AQG0_KAZAF</name>
<dbReference type="RefSeq" id="XP_003955745.1">
    <property type="nucleotide sequence ID" value="XM_003955696.1"/>
</dbReference>
<dbReference type="PROSITE" id="PS01108">
    <property type="entry name" value="RIBOSOMAL_L24"/>
    <property type="match status" value="1"/>
</dbReference>
<keyword evidence="2" id="KW-1185">Reference proteome</keyword>
<dbReference type="GO" id="GO:0005762">
    <property type="term" value="C:mitochondrial large ribosomal subunit"/>
    <property type="evidence" value="ECO:0007669"/>
    <property type="project" value="EnsemblFungi"/>
</dbReference>
<dbReference type="InterPro" id="IPR005825">
    <property type="entry name" value="Ribosomal_uL24_CS"/>
</dbReference>
<evidence type="ECO:0000313" key="2">
    <source>
        <dbReference type="Proteomes" id="UP000005220"/>
    </source>
</evidence>
<sequence length="299" mass="34302">MSLNYQHISVAGRRILQQVNNPSKAMSKHLEKQLVNSIPEFMRPHLKKVPEDCQFKSERDWKFLPGDRVVILAGECAGNIAYVKRHDQITNGYVLDENGPSVEVAVPKQFWQEGQTSHVVAVPKTLSQKEIRLVADIEDAEMPGVFKTVAIDNIMFKGTYYDDNYKKKMPYRCVYGDPDLIIPWPKPEFQEDGPLATAPSVAREQTFWVDTIARNPIPSDAFLTIRNPHSKYKRGKITAQDLRKLVAPEMPISETKKAFVREQVFLAKRDMPTLTQEDKFIIAKRVEEFLKQKDQNTTN</sequence>
<dbReference type="GeneID" id="13883070"/>
<dbReference type="eggNOG" id="ENOG502QUDZ">
    <property type="taxonomic scope" value="Eukaryota"/>
</dbReference>
<evidence type="ECO:0000313" key="1">
    <source>
        <dbReference type="EMBL" id="CCF56610.1"/>
    </source>
</evidence>
<dbReference type="GO" id="GO:0003735">
    <property type="term" value="F:structural constituent of ribosome"/>
    <property type="evidence" value="ECO:0007669"/>
    <property type="project" value="EnsemblFungi"/>
</dbReference>
<proteinExistence type="predicted"/>
<evidence type="ECO:0008006" key="3">
    <source>
        <dbReference type="Google" id="ProtNLM"/>
    </source>
</evidence>
<dbReference type="FunCoup" id="H2AQG0">
    <property type="interactions" value="211"/>
</dbReference>
<protein>
    <recommendedName>
        <fullName evidence="3">KOW domain-containing protein</fullName>
    </recommendedName>
</protein>
<organism evidence="1 2">
    <name type="scientific">Kazachstania africana (strain ATCC 22294 / BCRC 22015 / CBS 2517 / CECT 1963 / NBRC 1671 / NRRL Y-8276)</name>
    <name type="common">Yeast</name>
    <name type="synonym">Kluyveromyces africanus</name>
    <dbReference type="NCBI Taxonomy" id="1071382"/>
    <lineage>
        <taxon>Eukaryota</taxon>
        <taxon>Fungi</taxon>
        <taxon>Dikarya</taxon>
        <taxon>Ascomycota</taxon>
        <taxon>Saccharomycotina</taxon>
        <taxon>Saccharomycetes</taxon>
        <taxon>Saccharomycetales</taxon>
        <taxon>Saccharomycetaceae</taxon>
        <taxon>Kazachstania</taxon>
    </lineage>
</organism>
<dbReference type="Proteomes" id="UP000005220">
    <property type="component" value="Chromosome 2"/>
</dbReference>
<dbReference type="AlphaFoldDB" id="H2AQG0"/>
<gene>
    <name evidence="1" type="primary">KAFR0B03140</name>
    <name evidence="1" type="ORF">KAFR_0B03140</name>
</gene>